<evidence type="ECO:0000313" key="1">
    <source>
        <dbReference type="EMBL" id="KAA6395168.1"/>
    </source>
</evidence>
<reference evidence="1 2" key="1">
    <citation type="submission" date="2019-03" db="EMBL/GenBank/DDBJ databases">
        <title>Single cell metagenomics reveals metabolic interactions within the superorganism composed of flagellate Streblomastix strix and complex community of Bacteroidetes bacteria on its surface.</title>
        <authorList>
            <person name="Treitli S.C."/>
            <person name="Kolisko M."/>
            <person name="Husnik F."/>
            <person name="Keeling P."/>
            <person name="Hampl V."/>
        </authorList>
    </citation>
    <scope>NUCLEOTIDE SEQUENCE [LARGE SCALE GENOMIC DNA]</scope>
    <source>
        <strain evidence="1">ST1C</strain>
    </source>
</reference>
<accession>A0A5J4WJV5</accession>
<dbReference type="AlphaFoldDB" id="A0A5J4WJV5"/>
<protein>
    <submittedName>
        <fullName evidence="1">Uncharacterized protein</fullName>
    </submittedName>
</protein>
<name>A0A5J4WJV5_9EUKA</name>
<evidence type="ECO:0000313" key="2">
    <source>
        <dbReference type="Proteomes" id="UP000324800"/>
    </source>
</evidence>
<sequence length="384" mass="43509">MEDKFILGCGNGQTGALHSIGLGKRLQKIMNGKWYQDLPTLFTTKAYSGAKVHSLLLVEEENIIEIQKDKLNRKISDGIAQDLQKKLTQYPYKQSQVLKVCDNLRSTYSSQVFTFHVNIIEPIDSLIVGVYSTKKTLAFGSAQGAFIQITSSEVRQSKRLDEQAFDIQAEFIGYDLQHGISWQAPNIFSEEQYYYSMASFSSYQNHEQQKVIFECACISDNIIAVSYECIVFVMIWNPSKPKITSNGTNILTSVQQSTIAQLSAFILPIATLCFPSHVRTLTASTICTHSFLVVGCESPPAIFLFRLDNVIISQQNEDKRKKIWDEGEKLINSLKYRIIYPTVPRPDLELIIHNGIKYQNQSGNEESKHSIRIGEGNQYKQLLH</sequence>
<dbReference type="EMBL" id="SNRW01001753">
    <property type="protein sequence ID" value="KAA6395168.1"/>
    <property type="molecule type" value="Genomic_DNA"/>
</dbReference>
<comment type="caution">
    <text evidence="1">The sequence shown here is derived from an EMBL/GenBank/DDBJ whole genome shotgun (WGS) entry which is preliminary data.</text>
</comment>
<dbReference type="Proteomes" id="UP000324800">
    <property type="component" value="Unassembled WGS sequence"/>
</dbReference>
<gene>
    <name evidence="1" type="ORF">EZS28_009303</name>
</gene>
<proteinExistence type="predicted"/>
<organism evidence="1 2">
    <name type="scientific">Streblomastix strix</name>
    <dbReference type="NCBI Taxonomy" id="222440"/>
    <lineage>
        <taxon>Eukaryota</taxon>
        <taxon>Metamonada</taxon>
        <taxon>Preaxostyla</taxon>
        <taxon>Oxymonadida</taxon>
        <taxon>Streblomastigidae</taxon>
        <taxon>Streblomastix</taxon>
    </lineage>
</organism>